<name>A0A8H3XF52_GIGMA</name>
<evidence type="ECO:0000313" key="1">
    <source>
        <dbReference type="EMBL" id="KAF0458505.1"/>
    </source>
</evidence>
<organism evidence="1 2">
    <name type="scientific">Gigaspora margarita</name>
    <dbReference type="NCBI Taxonomy" id="4874"/>
    <lineage>
        <taxon>Eukaryota</taxon>
        <taxon>Fungi</taxon>
        <taxon>Fungi incertae sedis</taxon>
        <taxon>Mucoromycota</taxon>
        <taxon>Glomeromycotina</taxon>
        <taxon>Glomeromycetes</taxon>
        <taxon>Diversisporales</taxon>
        <taxon>Gigasporaceae</taxon>
        <taxon>Gigaspora</taxon>
    </lineage>
</organism>
<dbReference type="Proteomes" id="UP000439903">
    <property type="component" value="Unassembled WGS sequence"/>
</dbReference>
<sequence length="115" mass="13605">MKKVHQNYSKKNTNQRRKIICNCNKYNGSLVNYRTKVVHKSRIQQPPKRQSLDLSFYKLALSLQEQEEIDGPSSSQDLIEEIEEIEEVLNTLAFDKNEFIFKPRVRNLALKVYVF</sequence>
<gene>
    <name evidence="1" type="ORF">F8M41_000965</name>
</gene>
<dbReference type="OrthoDB" id="10497445at2759"/>
<evidence type="ECO:0000313" key="2">
    <source>
        <dbReference type="Proteomes" id="UP000439903"/>
    </source>
</evidence>
<dbReference type="EMBL" id="WTPW01001078">
    <property type="protein sequence ID" value="KAF0458505.1"/>
    <property type="molecule type" value="Genomic_DNA"/>
</dbReference>
<proteinExistence type="predicted"/>
<comment type="caution">
    <text evidence="1">The sequence shown here is derived from an EMBL/GenBank/DDBJ whole genome shotgun (WGS) entry which is preliminary data.</text>
</comment>
<keyword evidence="2" id="KW-1185">Reference proteome</keyword>
<reference evidence="1 2" key="1">
    <citation type="journal article" date="2019" name="Environ. Microbiol.">
        <title>At the nexus of three kingdoms: the genome of the mycorrhizal fungus Gigaspora margarita provides insights into plant, endobacterial and fungal interactions.</title>
        <authorList>
            <person name="Venice F."/>
            <person name="Ghignone S."/>
            <person name="Salvioli di Fossalunga A."/>
            <person name="Amselem J."/>
            <person name="Novero M."/>
            <person name="Xianan X."/>
            <person name="Sedzielewska Toro K."/>
            <person name="Morin E."/>
            <person name="Lipzen A."/>
            <person name="Grigoriev I.V."/>
            <person name="Henrissat B."/>
            <person name="Martin F.M."/>
            <person name="Bonfante P."/>
        </authorList>
    </citation>
    <scope>NUCLEOTIDE SEQUENCE [LARGE SCALE GENOMIC DNA]</scope>
    <source>
        <strain evidence="1 2">BEG34</strain>
    </source>
</reference>
<accession>A0A8H3XF52</accession>
<dbReference type="AlphaFoldDB" id="A0A8H3XF52"/>
<protein>
    <submittedName>
        <fullName evidence="1">Uncharacterized protein</fullName>
    </submittedName>
</protein>